<dbReference type="KEGG" id="clup:CLUP02_17888"/>
<dbReference type="RefSeq" id="XP_049138016.1">
    <property type="nucleotide sequence ID" value="XM_049296792.1"/>
</dbReference>
<dbReference type="EMBL" id="CP019472">
    <property type="protein sequence ID" value="UQC76375.1"/>
    <property type="molecule type" value="Genomic_DNA"/>
</dbReference>
<protein>
    <submittedName>
        <fullName evidence="1">Uncharacterized protein</fullName>
    </submittedName>
</protein>
<name>A0A9Q8SG62_9PEZI</name>
<dbReference type="Proteomes" id="UP000830671">
    <property type="component" value="Chromosome 10"/>
</dbReference>
<organism evidence="1 2">
    <name type="scientific">Colletotrichum lupini</name>
    <dbReference type="NCBI Taxonomy" id="145971"/>
    <lineage>
        <taxon>Eukaryota</taxon>
        <taxon>Fungi</taxon>
        <taxon>Dikarya</taxon>
        <taxon>Ascomycota</taxon>
        <taxon>Pezizomycotina</taxon>
        <taxon>Sordariomycetes</taxon>
        <taxon>Hypocreomycetidae</taxon>
        <taxon>Glomerellales</taxon>
        <taxon>Glomerellaceae</taxon>
        <taxon>Colletotrichum</taxon>
        <taxon>Colletotrichum acutatum species complex</taxon>
    </lineage>
</organism>
<dbReference type="GeneID" id="73351802"/>
<accession>A0A9Q8SG62</accession>
<evidence type="ECO:0000313" key="2">
    <source>
        <dbReference type="Proteomes" id="UP000830671"/>
    </source>
</evidence>
<sequence length="231" mass="25704">MKDGWMIRATDDILVKATVPLAFGNMFPALAVPPTHASISCVEAQYSRHQTYVPTLWLNLSDGNDIWMYLCTGAKEDIGHKSGIDFRLPKLQTSDHTEAEFRLNALSALGQASQMLQNFREVPLSGQSGATIETSQLSVAMRSTAGPLLCTRCTPSDTLLGVTEGSLGAKRYMYFGFRTETWPSQPSERTVSHRFSERAEMVHVDYCETVFCIHRTVLCLLRYQLNTVSTA</sequence>
<reference evidence="1" key="1">
    <citation type="journal article" date="2021" name="Mol. Plant Microbe Interact.">
        <title>Complete Genome Sequence of the Plant-Pathogenic Fungus Colletotrichum lupini.</title>
        <authorList>
            <person name="Baroncelli R."/>
            <person name="Pensec F."/>
            <person name="Da Lio D."/>
            <person name="Boufleur T."/>
            <person name="Vicente I."/>
            <person name="Sarrocco S."/>
            <person name="Picot A."/>
            <person name="Baraldi E."/>
            <person name="Sukno S."/>
            <person name="Thon M."/>
            <person name="Le Floch G."/>
        </authorList>
    </citation>
    <scope>NUCLEOTIDE SEQUENCE</scope>
    <source>
        <strain evidence="1">IMI 504893</strain>
    </source>
</reference>
<evidence type="ECO:0000313" key="1">
    <source>
        <dbReference type="EMBL" id="UQC76375.1"/>
    </source>
</evidence>
<keyword evidence="2" id="KW-1185">Reference proteome</keyword>
<proteinExistence type="predicted"/>
<dbReference type="AlphaFoldDB" id="A0A9Q8SG62"/>
<gene>
    <name evidence="1" type="ORF">CLUP02_17888</name>
</gene>